<feature type="transmembrane region" description="Helical" evidence="8">
    <location>
        <begin position="49"/>
        <end position="71"/>
    </location>
</feature>
<dbReference type="InterPro" id="IPR048279">
    <property type="entry name" value="MdtK-like"/>
</dbReference>
<organism evidence="9 10">
    <name type="scientific">Peribacillus asahii</name>
    <dbReference type="NCBI Taxonomy" id="228899"/>
    <lineage>
        <taxon>Bacteria</taxon>
        <taxon>Bacillati</taxon>
        <taxon>Bacillota</taxon>
        <taxon>Bacilli</taxon>
        <taxon>Bacillales</taxon>
        <taxon>Bacillaceae</taxon>
        <taxon>Peribacillus</taxon>
    </lineage>
</organism>
<feature type="transmembrane region" description="Helical" evidence="8">
    <location>
        <begin position="12"/>
        <end position="29"/>
    </location>
</feature>
<keyword evidence="7 8" id="KW-0472">Membrane</keyword>
<evidence type="ECO:0000256" key="5">
    <source>
        <dbReference type="ARBA" id="ARBA00022692"/>
    </source>
</evidence>
<evidence type="ECO:0000256" key="7">
    <source>
        <dbReference type="ARBA" id="ARBA00023136"/>
    </source>
</evidence>
<dbReference type="GO" id="GO:0042910">
    <property type="term" value="F:xenobiotic transmembrane transporter activity"/>
    <property type="evidence" value="ECO:0007669"/>
    <property type="project" value="InterPro"/>
</dbReference>
<dbReference type="EMBL" id="QWVS01000032">
    <property type="protein sequence ID" value="RID83664.1"/>
    <property type="molecule type" value="Genomic_DNA"/>
</dbReference>
<feature type="transmembrane region" description="Helical" evidence="8">
    <location>
        <begin position="92"/>
        <end position="115"/>
    </location>
</feature>
<reference evidence="9 10" key="1">
    <citation type="submission" date="2018-08" db="EMBL/GenBank/DDBJ databases">
        <title>Bacillus jemisoniae sp. nov., Bacillus chryseoplanitiae sp. nov., Bacillus resnikiae sp. nov., and Bacillus frankliniae sp. nov., isolated from Viking spacecraft and associated surfaces.</title>
        <authorList>
            <person name="Seuylemezian A."/>
            <person name="Vaishampayan P."/>
        </authorList>
    </citation>
    <scope>NUCLEOTIDE SEQUENCE [LARGE SCALE GENOMIC DNA]</scope>
    <source>
        <strain evidence="9 10">MA001</strain>
    </source>
</reference>
<feature type="transmembrane region" description="Helical" evidence="8">
    <location>
        <begin position="383"/>
        <end position="400"/>
    </location>
</feature>
<comment type="subcellular location">
    <subcellularLocation>
        <location evidence="1">Cell membrane</location>
        <topology evidence="1">Multi-pass membrane protein</topology>
    </subcellularLocation>
</comment>
<dbReference type="Proteomes" id="UP000266016">
    <property type="component" value="Unassembled WGS sequence"/>
</dbReference>
<dbReference type="PANTHER" id="PTHR43549">
    <property type="entry name" value="MULTIDRUG RESISTANCE PROTEIN YPNP-RELATED"/>
    <property type="match status" value="1"/>
</dbReference>
<feature type="transmembrane region" description="Helical" evidence="8">
    <location>
        <begin position="169"/>
        <end position="188"/>
    </location>
</feature>
<feature type="transmembrane region" description="Helical" evidence="8">
    <location>
        <begin position="281"/>
        <end position="301"/>
    </location>
</feature>
<dbReference type="AlphaFoldDB" id="A0A398B2U0"/>
<proteinExistence type="inferred from homology"/>
<dbReference type="GO" id="GO:0005886">
    <property type="term" value="C:plasma membrane"/>
    <property type="evidence" value="ECO:0007669"/>
    <property type="project" value="UniProtKB-SubCell"/>
</dbReference>
<keyword evidence="5 8" id="KW-0812">Transmembrane</keyword>
<evidence type="ECO:0000256" key="8">
    <source>
        <dbReference type="SAM" id="Phobius"/>
    </source>
</evidence>
<feature type="transmembrane region" description="Helical" evidence="8">
    <location>
        <begin position="313"/>
        <end position="335"/>
    </location>
</feature>
<dbReference type="GO" id="GO:0015297">
    <property type="term" value="F:antiporter activity"/>
    <property type="evidence" value="ECO:0007669"/>
    <property type="project" value="InterPro"/>
</dbReference>
<sequence length="444" mass="48341">MLSQYDFTSGRIMKQLISFSGPIMLTNLLQVSYQFIDSLWVGNLLGANALGAVTVSSTVVLTVLSFILGINNATLTILSQQRGREDNTGLKNYLNAFVVLLTSLSIVLGIIGYFFSKPILEMLNTPAEMLENATIYLQINFLGILFLIGYNFIGTVLRALGDSKTPLKFVMIAALLNTALDPIFISVFDWGIKGAAYATVLSQGLAFLLGVVYTLHGKLVPFTSPFVPKREEVFLILKLGIPSGLQMTVIFAGVTAIMTVVNSFGGAVVAGFGAAQRIDSLILLPAMALGTAVNSMAGQNIGANRWDRVREIAIFGAIYNVIIMLLIAVLVFFLAKPLIGLFISQEDAVKFGADYLKIIAFLYPFIGLNFILNGIVRGAGAMYQVLVLNILSFWLLRYPLSYLFSNAFGQNGIAIGMGAGFIISSIFAFAYFKWGNWKHKKLFS</sequence>
<evidence type="ECO:0000313" key="9">
    <source>
        <dbReference type="EMBL" id="RID83664.1"/>
    </source>
</evidence>
<dbReference type="CDD" id="cd13138">
    <property type="entry name" value="MATE_yoeA_like"/>
    <property type="match status" value="1"/>
</dbReference>
<feature type="transmembrane region" description="Helical" evidence="8">
    <location>
        <begin position="355"/>
        <end position="376"/>
    </location>
</feature>
<dbReference type="InterPro" id="IPR052031">
    <property type="entry name" value="Membrane_Transporter-Flippase"/>
</dbReference>
<evidence type="ECO:0000256" key="2">
    <source>
        <dbReference type="ARBA" id="ARBA00010199"/>
    </source>
</evidence>
<keyword evidence="4" id="KW-1003">Cell membrane</keyword>
<accession>A0A398B2U0</accession>
<dbReference type="NCBIfam" id="TIGR00797">
    <property type="entry name" value="matE"/>
    <property type="match status" value="1"/>
</dbReference>
<keyword evidence="10" id="KW-1185">Reference proteome</keyword>
<name>A0A398B2U0_9BACI</name>
<dbReference type="Pfam" id="PF01554">
    <property type="entry name" value="MatE"/>
    <property type="match status" value="2"/>
</dbReference>
<gene>
    <name evidence="9" type="ORF">D1953_15280</name>
</gene>
<comment type="similarity">
    <text evidence="2">Belongs to the multi antimicrobial extrusion (MATE) (TC 2.A.66.1) family.</text>
</comment>
<feature type="transmembrane region" description="Helical" evidence="8">
    <location>
        <begin position="412"/>
        <end position="432"/>
    </location>
</feature>
<keyword evidence="6 8" id="KW-1133">Transmembrane helix</keyword>
<evidence type="ECO:0000256" key="6">
    <source>
        <dbReference type="ARBA" id="ARBA00022989"/>
    </source>
</evidence>
<dbReference type="PIRSF" id="PIRSF006603">
    <property type="entry name" value="DinF"/>
    <property type="match status" value="1"/>
</dbReference>
<feature type="transmembrane region" description="Helical" evidence="8">
    <location>
        <begin position="235"/>
        <end position="261"/>
    </location>
</feature>
<protein>
    <submittedName>
        <fullName evidence="9">MATE family efflux transporter</fullName>
    </submittedName>
</protein>
<evidence type="ECO:0000256" key="3">
    <source>
        <dbReference type="ARBA" id="ARBA00022448"/>
    </source>
</evidence>
<evidence type="ECO:0000256" key="1">
    <source>
        <dbReference type="ARBA" id="ARBA00004651"/>
    </source>
</evidence>
<keyword evidence="3" id="KW-0813">Transport</keyword>
<comment type="caution">
    <text evidence="9">The sequence shown here is derived from an EMBL/GenBank/DDBJ whole genome shotgun (WGS) entry which is preliminary data.</text>
</comment>
<evidence type="ECO:0000313" key="10">
    <source>
        <dbReference type="Proteomes" id="UP000266016"/>
    </source>
</evidence>
<evidence type="ECO:0000256" key="4">
    <source>
        <dbReference type="ARBA" id="ARBA00022475"/>
    </source>
</evidence>
<dbReference type="InterPro" id="IPR002528">
    <property type="entry name" value="MATE_fam"/>
</dbReference>
<dbReference type="PANTHER" id="PTHR43549:SF3">
    <property type="entry name" value="MULTIDRUG RESISTANCE PROTEIN YPNP-RELATED"/>
    <property type="match status" value="1"/>
</dbReference>
<feature type="transmembrane region" description="Helical" evidence="8">
    <location>
        <begin position="135"/>
        <end position="157"/>
    </location>
</feature>